<dbReference type="InterPro" id="IPR036388">
    <property type="entry name" value="WH-like_DNA-bd_sf"/>
</dbReference>
<dbReference type="InterPro" id="IPR000835">
    <property type="entry name" value="HTH_MarR-typ"/>
</dbReference>
<keyword evidence="3" id="KW-1185">Reference proteome</keyword>
<reference evidence="2" key="1">
    <citation type="submission" date="2022-12" db="EMBL/GenBank/DDBJ databases">
        <title>New Phytohabitans aurantiacus sp. RD004123 nov., an actinomycete isolated from soil.</title>
        <authorList>
            <person name="Triningsih D.W."/>
            <person name="Harunari E."/>
            <person name="Igarashi Y."/>
        </authorList>
    </citation>
    <scope>NUCLEOTIDE SEQUENCE</scope>
    <source>
        <strain evidence="2">RD004123</strain>
    </source>
</reference>
<organism evidence="2 3">
    <name type="scientific">Phytohabitans aurantiacus</name>
    <dbReference type="NCBI Taxonomy" id="3016789"/>
    <lineage>
        <taxon>Bacteria</taxon>
        <taxon>Bacillati</taxon>
        <taxon>Actinomycetota</taxon>
        <taxon>Actinomycetes</taxon>
        <taxon>Micromonosporales</taxon>
        <taxon>Micromonosporaceae</taxon>
    </lineage>
</organism>
<dbReference type="SMART" id="SM00347">
    <property type="entry name" value="HTH_MARR"/>
    <property type="match status" value="1"/>
</dbReference>
<dbReference type="EMBL" id="BSDI01000011">
    <property type="protein sequence ID" value="GLH97583.1"/>
    <property type="molecule type" value="Genomic_DNA"/>
</dbReference>
<feature type="domain" description="HTH marR-type" evidence="1">
    <location>
        <begin position="1"/>
        <end position="145"/>
    </location>
</feature>
<dbReference type="PANTHER" id="PTHR33164:SF99">
    <property type="entry name" value="MARR FAMILY REGULATORY PROTEIN"/>
    <property type="match status" value="1"/>
</dbReference>
<accession>A0ABQ5QSK2</accession>
<name>A0ABQ5QSK2_9ACTN</name>
<dbReference type="PANTHER" id="PTHR33164">
    <property type="entry name" value="TRANSCRIPTIONAL REGULATOR, MARR FAMILY"/>
    <property type="match status" value="1"/>
</dbReference>
<dbReference type="SUPFAM" id="SSF46785">
    <property type="entry name" value="Winged helix' DNA-binding domain"/>
    <property type="match status" value="1"/>
</dbReference>
<dbReference type="InterPro" id="IPR039422">
    <property type="entry name" value="MarR/SlyA-like"/>
</dbReference>
<comment type="caution">
    <text evidence="2">The sequence shown here is derived from an EMBL/GenBank/DDBJ whole genome shotgun (WGS) entry which is preliminary data.</text>
</comment>
<evidence type="ECO:0000313" key="3">
    <source>
        <dbReference type="Proteomes" id="UP001144280"/>
    </source>
</evidence>
<dbReference type="RefSeq" id="WP_281895606.1">
    <property type="nucleotide sequence ID" value="NZ_BSDI01000011.1"/>
</dbReference>
<evidence type="ECO:0000313" key="2">
    <source>
        <dbReference type="EMBL" id="GLH97583.1"/>
    </source>
</evidence>
<dbReference type="Gene3D" id="1.10.10.10">
    <property type="entry name" value="Winged helix-like DNA-binding domain superfamily/Winged helix DNA-binding domain"/>
    <property type="match status" value="1"/>
</dbReference>
<dbReference type="Pfam" id="PF12802">
    <property type="entry name" value="MarR_2"/>
    <property type="match status" value="1"/>
</dbReference>
<dbReference type="PRINTS" id="PR00598">
    <property type="entry name" value="HTHMARR"/>
</dbReference>
<dbReference type="PROSITE" id="PS50995">
    <property type="entry name" value="HTH_MARR_2"/>
    <property type="match status" value="1"/>
</dbReference>
<dbReference type="InterPro" id="IPR036390">
    <property type="entry name" value="WH_DNA-bd_sf"/>
</dbReference>
<protein>
    <submittedName>
        <fullName evidence="2">Transcriptional regulator</fullName>
    </submittedName>
</protein>
<gene>
    <name evidence="2" type="ORF">Pa4123_28580</name>
</gene>
<dbReference type="Proteomes" id="UP001144280">
    <property type="component" value="Unassembled WGS sequence"/>
</dbReference>
<proteinExistence type="predicted"/>
<sequence length="155" mass="17362">MAEPFTETQLAGWRAYIESSQLLMTRLEEDLRASSGLTFNDYHVLVLLSEAPGRRLRMGELASRLVFSPSRLTYQIGSMEKRGLVAREACPADRRGSEAVLTAEGLRVLREAAPHHLASVRRHFMDDLDDTDVAHLAKIFSRLGKQLRSAPGKEN</sequence>
<evidence type="ECO:0000259" key="1">
    <source>
        <dbReference type="PROSITE" id="PS50995"/>
    </source>
</evidence>